<sequence>MVSSVCWVHAGVAGGGRRLAGGCIGETQVEGCVQLNEQRPETRVDARKVKRASGTGWSIRGDECGQDIKRARGGCGLVVDARITYGVYLVRKVEQGF</sequence>
<comment type="caution">
    <text evidence="1">The sequence shown here is derived from an EMBL/GenBank/DDBJ whole genome shotgun (WGS) entry which is preliminary data.</text>
</comment>
<dbReference type="AlphaFoldDB" id="A0A1C7MG36"/>
<dbReference type="EMBL" id="LUGG01000004">
    <property type="protein sequence ID" value="OBZ75853.1"/>
    <property type="molecule type" value="Genomic_DNA"/>
</dbReference>
<evidence type="ECO:0000313" key="2">
    <source>
        <dbReference type="Proteomes" id="UP000092993"/>
    </source>
</evidence>
<evidence type="ECO:0000313" key="1">
    <source>
        <dbReference type="EMBL" id="OBZ75853.1"/>
    </source>
</evidence>
<gene>
    <name evidence="1" type="ORF">A0H81_04366</name>
</gene>
<organism evidence="1 2">
    <name type="scientific">Grifola frondosa</name>
    <name type="common">Maitake</name>
    <name type="synonym">Polyporus frondosus</name>
    <dbReference type="NCBI Taxonomy" id="5627"/>
    <lineage>
        <taxon>Eukaryota</taxon>
        <taxon>Fungi</taxon>
        <taxon>Dikarya</taxon>
        <taxon>Basidiomycota</taxon>
        <taxon>Agaricomycotina</taxon>
        <taxon>Agaricomycetes</taxon>
        <taxon>Polyporales</taxon>
        <taxon>Grifolaceae</taxon>
        <taxon>Grifola</taxon>
    </lineage>
</organism>
<reference evidence="1 2" key="1">
    <citation type="submission" date="2016-03" db="EMBL/GenBank/DDBJ databases">
        <title>Whole genome sequencing of Grifola frondosa 9006-11.</title>
        <authorList>
            <person name="Min B."/>
            <person name="Park H."/>
            <person name="Kim J.-G."/>
            <person name="Cho H."/>
            <person name="Oh Y.-L."/>
            <person name="Kong W.-S."/>
            <person name="Choi I.-G."/>
        </authorList>
    </citation>
    <scope>NUCLEOTIDE SEQUENCE [LARGE SCALE GENOMIC DNA]</scope>
    <source>
        <strain evidence="1 2">9006-11</strain>
    </source>
</reference>
<keyword evidence="2" id="KW-1185">Reference proteome</keyword>
<accession>A0A1C7MG36</accession>
<dbReference type="Proteomes" id="UP000092993">
    <property type="component" value="Unassembled WGS sequence"/>
</dbReference>
<name>A0A1C7MG36_GRIFR</name>
<proteinExistence type="predicted"/>
<protein>
    <submittedName>
        <fullName evidence="1">Uncharacterized protein</fullName>
    </submittedName>
</protein>